<proteinExistence type="predicted"/>
<dbReference type="EMBL" id="LAZR01000025">
    <property type="protein sequence ID" value="KKO03870.1"/>
    <property type="molecule type" value="Genomic_DNA"/>
</dbReference>
<gene>
    <name evidence="1" type="ORF">LCGC14_0092970</name>
</gene>
<dbReference type="AlphaFoldDB" id="A0A0F9VIK1"/>
<protein>
    <recommendedName>
        <fullName evidence="2">Lipoprotein</fullName>
    </recommendedName>
</protein>
<evidence type="ECO:0000313" key="1">
    <source>
        <dbReference type="EMBL" id="KKO03870.1"/>
    </source>
</evidence>
<evidence type="ECO:0008006" key="2">
    <source>
        <dbReference type="Google" id="ProtNLM"/>
    </source>
</evidence>
<reference evidence="1" key="1">
    <citation type="journal article" date="2015" name="Nature">
        <title>Complex archaea that bridge the gap between prokaryotes and eukaryotes.</title>
        <authorList>
            <person name="Spang A."/>
            <person name="Saw J.H."/>
            <person name="Jorgensen S.L."/>
            <person name="Zaremba-Niedzwiedzka K."/>
            <person name="Martijn J."/>
            <person name="Lind A.E."/>
            <person name="van Eijk R."/>
            <person name="Schleper C."/>
            <person name="Guy L."/>
            <person name="Ettema T.J."/>
        </authorList>
    </citation>
    <scope>NUCLEOTIDE SEQUENCE</scope>
</reference>
<name>A0A0F9VIK1_9ZZZZ</name>
<dbReference type="NCBIfam" id="NF040519">
    <property type="entry name" value="Sbal_3080_fam"/>
    <property type="match status" value="1"/>
</dbReference>
<organism evidence="1">
    <name type="scientific">marine sediment metagenome</name>
    <dbReference type="NCBI Taxonomy" id="412755"/>
    <lineage>
        <taxon>unclassified sequences</taxon>
        <taxon>metagenomes</taxon>
        <taxon>ecological metagenomes</taxon>
    </lineage>
</organism>
<accession>A0A0F9VIK1</accession>
<sequence>MKKGFLLLPLCLAACTSITVQPVDPGVGIVYVCVQDNPKVIVSDFVPVVRAGFDRHGISTEVFSGSLPEKCEYVLTYTALRSWDMAPYLSHAELWLDRRGRRVASAEYHLNGKGGFSLMKWQGTQTKMDPVIDELLGGAPR</sequence>
<comment type="caution">
    <text evidence="1">The sequence shown here is derived from an EMBL/GenBank/DDBJ whole genome shotgun (WGS) entry which is preliminary data.</text>
</comment>